<reference evidence="2" key="1">
    <citation type="submission" date="2021-01" db="EMBL/GenBank/DDBJ databases">
        <authorList>
            <person name="Corre E."/>
            <person name="Pelletier E."/>
            <person name="Niang G."/>
            <person name="Scheremetjew M."/>
            <person name="Finn R."/>
            <person name="Kale V."/>
            <person name="Holt S."/>
            <person name="Cochrane G."/>
            <person name="Meng A."/>
            <person name="Brown T."/>
            <person name="Cohen L."/>
        </authorList>
    </citation>
    <scope>NUCLEOTIDE SEQUENCE</scope>
    <source>
        <strain evidence="2">CCMP1258.1</strain>
    </source>
</reference>
<dbReference type="Gene3D" id="1.25.40.180">
    <property type="match status" value="1"/>
</dbReference>
<accession>A0A6U3EJR8</accession>
<evidence type="ECO:0000313" key="2">
    <source>
        <dbReference type="EMBL" id="CAD9578403.1"/>
    </source>
</evidence>
<proteinExistence type="predicted"/>
<dbReference type="AlphaFoldDB" id="A0A6U3EJR8"/>
<feature type="compositionally biased region" description="Acidic residues" evidence="1">
    <location>
        <begin position="80"/>
        <end position="100"/>
    </location>
</feature>
<gene>
    <name evidence="2" type="ORF">BIGN1055_LOCUS626</name>
</gene>
<evidence type="ECO:0000256" key="1">
    <source>
        <dbReference type="SAM" id="MobiDB-lite"/>
    </source>
</evidence>
<organism evidence="2">
    <name type="scientific">Bigelowiella natans</name>
    <name type="common">Pedinomonas minutissima</name>
    <name type="synonym">Chlorarachnion sp. (strain CCMP621)</name>
    <dbReference type="NCBI Taxonomy" id="227086"/>
    <lineage>
        <taxon>Eukaryota</taxon>
        <taxon>Sar</taxon>
        <taxon>Rhizaria</taxon>
        <taxon>Cercozoa</taxon>
        <taxon>Chlorarachniophyceae</taxon>
        <taxon>Bigelowiella</taxon>
    </lineage>
</organism>
<dbReference type="EMBL" id="HBHA01000974">
    <property type="protein sequence ID" value="CAD9578403.1"/>
    <property type="molecule type" value="Transcribed_RNA"/>
</dbReference>
<protein>
    <submittedName>
        <fullName evidence="2">Uncharacterized protein</fullName>
    </submittedName>
</protein>
<name>A0A6U3EJR8_BIGNA</name>
<feature type="region of interest" description="Disordered" evidence="1">
    <location>
        <begin position="76"/>
        <end position="108"/>
    </location>
</feature>
<sequence>MAAVQICFALQGEWFAQKPKEKQLIITAFKKIHELKLCDHEEFYAWQTDRKEKTKGKQKALLAVFKFLSEVKAKNKPIEDFDEDEDEDQNEDQDEDEFDADAQPHFIK</sequence>